<dbReference type="Gene3D" id="1.20.140.150">
    <property type="match status" value="1"/>
</dbReference>
<dbReference type="GeneID" id="112050960"/>
<organism evidence="7 8">
    <name type="scientific">Bicyclus anynana</name>
    <name type="common">Squinting bush brown butterfly</name>
    <dbReference type="NCBI Taxonomy" id="110368"/>
    <lineage>
        <taxon>Eukaryota</taxon>
        <taxon>Metazoa</taxon>
        <taxon>Ecdysozoa</taxon>
        <taxon>Arthropoda</taxon>
        <taxon>Hexapoda</taxon>
        <taxon>Insecta</taxon>
        <taxon>Pterygota</taxon>
        <taxon>Neoptera</taxon>
        <taxon>Endopterygota</taxon>
        <taxon>Lepidoptera</taxon>
        <taxon>Glossata</taxon>
        <taxon>Ditrysia</taxon>
        <taxon>Papilionoidea</taxon>
        <taxon>Nymphalidae</taxon>
        <taxon>Satyrinae</taxon>
        <taxon>Satyrini</taxon>
        <taxon>Mycalesina</taxon>
        <taxon>Bicyclus</taxon>
    </lineage>
</organism>
<protein>
    <submittedName>
        <fullName evidence="8">Uncharacterized protein LOC112050960</fullName>
    </submittedName>
</protein>
<comment type="similarity">
    <text evidence="2">Belongs to the clarin family.</text>
</comment>
<dbReference type="PANTHER" id="PTHR31548">
    <property type="entry name" value="CLARIN"/>
    <property type="match status" value="1"/>
</dbReference>
<gene>
    <name evidence="8" type="primary">LOC112050960</name>
</gene>
<feature type="transmembrane region" description="Helical" evidence="6">
    <location>
        <begin position="183"/>
        <end position="205"/>
    </location>
</feature>
<dbReference type="KEGG" id="bany:112050960"/>
<keyword evidence="3 6" id="KW-0812">Transmembrane</keyword>
<comment type="subcellular location">
    <subcellularLocation>
        <location evidence="1">Membrane</location>
        <topology evidence="1">Multi-pass membrane protein</topology>
    </subcellularLocation>
</comment>
<keyword evidence="5 6" id="KW-0472">Membrane</keyword>
<dbReference type="PANTHER" id="PTHR31548:SF1">
    <property type="entry name" value="LD47387P"/>
    <property type="match status" value="1"/>
</dbReference>
<evidence type="ECO:0000256" key="6">
    <source>
        <dbReference type="SAM" id="Phobius"/>
    </source>
</evidence>
<dbReference type="OrthoDB" id="10012538at2759"/>
<dbReference type="Proteomes" id="UP001652582">
    <property type="component" value="Chromosome 24"/>
</dbReference>
<proteinExistence type="inferred from homology"/>
<keyword evidence="4 6" id="KW-1133">Transmembrane helix</keyword>
<dbReference type="InterPro" id="IPR026748">
    <property type="entry name" value="Clarin"/>
</dbReference>
<dbReference type="AlphaFoldDB" id="A0A6J1NPL5"/>
<evidence type="ECO:0000256" key="3">
    <source>
        <dbReference type="ARBA" id="ARBA00022692"/>
    </source>
</evidence>
<feature type="transmembrane region" description="Helical" evidence="6">
    <location>
        <begin position="12"/>
        <end position="35"/>
    </location>
</feature>
<dbReference type="GO" id="GO:0016020">
    <property type="term" value="C:membrane"/>
    <property type="evidence" value="ECO:0007669"/>
    <property type="project" value="UniProtKB-SubCell"/>
</dbReference>
<dbReference type="GO" id="GO:0007605">
    <property type="term" value="P:sensory perception of sound"/>
    <property type="evidence" value="ECO:0007669"/>
    <property type="project" value="UniProtKB-ARBA"/>
</dbReference>
<dbReference type="PROSITE" id="PS51257">
    <property type="entry name" value="PROKAR_LIPOPROTEIN"/>
    <property type="match status" value="1"/>
</dbReference>
<dbReference type="RefSeq" id="XP_023945141.1">
    <property type="nucleotide sequence ID" value="XM_024089373.2"/>
</dbReference>
<reference evidence="8" key="1">
    <citation type="submission" date="2025-08" db="UniProtKB">
        <authorList>
            <consortium name="RefSeq"/>
        </authorList>
    </citation>
    <scope>IDENTIFICATION</scope>
</reference>
<feature type="transmembrane region" description="Helical" evidence="6">
    <location>
        <begin position="100"/>
        <end position="120"/>
    </location>
</feature>
<evidence type="ECO:0000313" key="8">
    <source>
        <dbReference type="RefSeq" id="XP_023945141.1"/>
    </source>
</evidence>
<evidence type="ECO:0000256" key="2">
    <source>
        <dbReference type="ARBA" id="ARBA00005787"/>
    </source>
</evidence>
<name>A0A6J1NPL5_BICAN</name>
<evidence type="ECO:0000256" key="4">
    <source>
        <dbReference type="ARBA" id="ARBA00022989"/>
    </source>
</evidence>
<sequence>MKLNLFKRSMIFATFFGSCLCIALIVASLGTTHWVDARARWLSSNPSKPPTNYDRTREGRINFGLFEGHKELHLGYGSRHSDLSVKAGTHPARRWSWCGAAAQLAVALAASGAACVLAALGSAARNRCSPKPLLICNCATILFTMGTMSVWLTEFFLRLQHNVMSDEDLSNHWSSDSTAELGISFWLVVTACITAFVNNVCILIAMADARDADTIAPALEEKVNGAIMLY</sequence>
<keyword evidence="7" id="KW-1185">Reference proteome</keyword>
<accession>A0A6J1NPL5</accession>
<evidence type="ECO:0000256" key="5">
    <source>
        <dbReference type="ARBA" id="ARBA00023136"/>
    </source>
</evidence>
<evidence type="ECO:0000256" key="1">
    <source>
        <dbReference type="ARBA" id="ARBA00004141"/>
    </source>
</evidence>
<feature type="transmembrane region" description="Helical" evidence="6">
    <location>
        <begin position="132"/>
        <end position="152"/>
    </location>
</feature>
<evidence type="ECO:0000313" key="7">
    <source>
        <dbReference type="Proteomes" id="UP001652582"/>
    </source>
</evidence>